<protein>
    <submittedName>
        <fullName evidence="2">Exonuclease domain-containing protein</fullName>
    </submittedName>
</protein>
<dbReference type="Gene3D" id="3.30.420.10">
    <property type="entry name" value="Ribonuclease H-like superfamily/Ribonuclease H"/>
    <property type="match status" value="1"/>
</dbReference>
<dbReference type="SMART" id="SM00479">
    <property type="entry name" value="EXOIII"/>
    <property type="match status" value="1"/>
</dbReference>
<accession>A0ABT1EYH8</accession>
<dbReference type="Pfam" id="PF00929">
    <property type="entry name" value="RNase_T"/>
    <property type="match status" value="1"/>
</dbReference>
<dbReference type="SUPFAM" id="SSF53098">
    <property type="entry name" value="Ribonuclease H-like"/>
    <property type="match status" value="1"/>
</dbReference>
<dbReference type="InterPro" id="IPR036397">
    <property type="entry name" value="RNaseH_sf"/>
</dbReference>
<gene>
    <name evidence="2" type="ORF">NKW54_13785</name>
</gene>
<keyword evidence="2" id="KW-0540">Nuclease</keyword>
<dbReference type="Proteomes" id="UP001523543">
    <property type="component" value="Unassembled WGS sequence"/>
</dbReference>
<keyword evidence="3" id="KW-1185">Reference proteome</keyword>
<dbReference type="InterPro" id="IPR013520">
    <property type="entry name" value="Ribonucl_H"/>
</dbReference>
<sequence length="518" mass="58591">MHYSPSKLLTALLETKPRPTRDAPRNMRGLYGLVDHRGDLRYIGSTSSADQNLYERIHSRHRTGSEGMSHYFSQMYNTGRMWRDRKDPATKTDGNIAKKLRNAFIADHCSAVWLPLPDSIDISLLESEVLAIAPKNAIAWNRRGMPVYDEPIELVNVTLQRLGWREHEFSALKRQRERFLVQFPTATDILTQQISVKTKDIINSFPQGPFRFFALDVETANNNRGSICQIGVACVRPDHSIETWMTYVDPQTDMWVWSSLHGISAETVQGAPTFAEVLPILNTVLRDHVVYQHSGFDRSAILAACTQNSYSAPMWQWRDSVGVARSAWPDLKGNGGYGLANLKPFLGLEFNHHDAAEDARAAAEVVLQAEYALSIRSLRCPSRYESPTPTQRNETLFSPLKKTAQQYVSTPQASRHIGKTLITQGNINNTHIYLKDFFDKFPDNAIGGSNRSSVAPKQITVDWGDTDTVLTDLDGTKKLFRKRGWVREFFERNNVKVGDMVSVEEIAPYHYRVAVCSD</sequence>
<keyword evidence="2" id="KW-0269">Exonuclease</keyword>
<dbReference type="PANTHER" id="PTHR30231:SF42">
    <property type="entry name" value="EXONUCLEASE"/>
    <property type="match status" value="1"/>
</dbReference>
<dbReference type="InterPro" id="IPR012337">
    <property type="entry name" value="RNaseH-like_sf"/>
</dbReference>
<evidence type="ECO:0000313" key="3">
    <source>
        <dbReference type="Proteomes" id="UP001523543"/>
    </source>
</evidence>
<dbReference type="GO" id="GO:0004527">
    <property type="term" value="F:exonuclease activity"/>
    <property type="evidence" value="ECO:0007669"/>
    <property type="project" value="UniProtKB-KW"/>
</dbReference>
<name>A0ABT1EYH8_9PROT</name>
<dbReference type="EMBL" id="JAMYZR010000041">
    <property type="protein sequence ID" value="MCP1247000.1"/>
    <property type="molecule type" value="Genomic_DNA"/>
</dbReference>
<dbReference type="PANTHER" id="PTHR30231">
    <property type="entry name" value="DNA POLYMERASE III SUBUNIT EPSILON"/>
    <property type="match status" value="1"/>
</dbReference>
<evidence type="ECO:0000313" key="2">
    <source>
        <dbReference type="EMBL" id="MCP1247000.1"/>
    </source>
</evidence>
<reference evidence="2 3" key="1">
    <citation type="submission" date="2022-06" db="EMBL/GenBank/DDBJ databases">
        <title>Acetobacer genomes from food samples.</title>
        <authorList>
            <person name="Sombolestani A."/>
        </authorList>
    </citation>
    <scope>NUCLEOTIDE SEQUENCE [LARGE SCALE GENOMIC DNA]</scope>
    <source>
        <strain evidence="2 3">R-83281</strain>
    </source>
</reference>
<evidence type="ECO:0000259" key="1">
    <source>
        <dbReference type="SMART" id="SM00479"/>
    </source>
</evidence>
<keyword evidence="2" id="KW-0378">Hydrolase</keyword>
<dbReference type="RefSeq" id="WP_253550999.1">
    <property type="nucleotide sequence ID" value="NZ_JAMYZR010000041.1"/>
</dbReference>
<organism evidence="2 3">
    <name type="scientific">Acetobacter cerevisiae</name>
    <dbReference type="NCBI Taxonomy" id="178900"/>
    <lineage>
        <taxon>Bacteria</taxon>
        <taxon>Pseudomonadati</taxon>
        <taxon>Pseudomonadota</taxon>
        <taxon>Alphaproteobacteria</taxon>
        <taxon>Acetobacterales</taxon>
        <taxon>Acetobacteraceae</taxon>
        <taxon>Acetobacter</taxon>
    </lineage>
</organism>
<feature type="domain" description="Exonuclease" evidence="1">
    <location>
        <begin position="211"/>
        <end position="375"/>
    </location>
</feature>
<proteinExistence type="predicted"/>
<comment type="caution">
    <text evidence="2">The sequence shown here is derived from an EMBL/GenBank/DDBJ whole genome shotgun (WGS) entry which is preliminary data.</text>
</comment>